<dbReference type="PANTHER" id="PTHR46390:SF1">
    <property type="entry name" value="MANNOSE-1-PHOSPHATE GUANYLYLTRANSFERASE"/>
    <property type="match status" value="1"/>
</dbReference>
<dbReference type="Gene3D" id="3.90.550.10">
    <property type="entry name" value="Spore Coat Polysaccharide Biosynthesis Protein SpsA, Chain A"/>
    <property type="match status" value="1"/>
</dbReference>
<protein>
    <submittedName>
        <fullName evidence="2">Mannose-1-phosphate guanylyltransferase/mannose-6-phosphate isomerase</fullName>
        <ecNumber evidence="2">2.7.7.13</ecNumber>
    </submittedName>
</protein>
<evidence type="ECO:0000313" key="2">
    <source>
        <dbReference type="EMBL" id="MBK1716034.1"/>
    </source>
</evidence>
<sequence length="256" mass="26713">MQRLQALAGGTTAAPLVVGNEEHRFLVLDQLREIGVDPAAVLLEPVGRNTAPALTLAALQAAVGGADPVLVVTPADQTVTDEAAFAAAMASAVEAAADGSIVILGITPDRPETGYGYIRSEASAGAHAVLQFVEKPDAETAARYLADGAYYWNAGMFVLKASVWLAALERWRPDIAAACRAAWAARTTDQRFVRPGKAEFAAVPAESVDYAVMEKCPGSGQAIRMVALDAGWSDLGAWEAVWQVAAKDEHGNAAVG</sequence>
<reference evidence="2" key="1">
    <citation type="submission" date="2017-08" db="EMBL/GenBank/DDBJ databases">
        <authorList>
            <person name="Imhoff J.F."/>
            <person name="Rahn T."/>
            <person name="Kuenzel S."/>
            <person name="Neulinger S.C."/>
        </authorList>
    </citation>
    <scope>NUCLEOTIDE SEQUENCE</scope>
    <source>
        <strain evidence="2">IM 151</strain>
    </source>
</reference>
<comment type="caution">
    <text evidence="2">The sequence shown here is derived from an EMBL/GenBank/DDBJ whole genome shotgun (WGS) entry which is preliminary data.</text>
</comment>
<name>A0ABS1E116_RUBGE</name>
<dbReference type="InterPro" id="IPR029044">
    <property type="entry name" value="Nucleotide-diphossugar_trans"/>
</dbReference>
<gene>
    <name evidence="2" type="primary">cpsB</name>
    <name evidence="2" type="ORF">CKO43_25175</name>
</gene>
<keyword evidence="3" id="KW-1185">Reference proteome</keyword>
<accession>A0ABS1E116</accession>
<proteinExistence type="predicted"/>
<dbReference type="Pfam" id="PF00483">
    <property type="entry name" value="NTP_transferase"/>
    <property type="match status" value="1"/>
</dbReference>
<keyword evidence="2" id="KW-0413">Isomerase</keyword>
<dbReference type="Proteomes" id="UP001041814">
    <property type="component" value="Unassembled WGS sequence"/>
</dbReference>
<dbReference type="PANTHER" id="PTHR46390">
    <property type="entry name" value="MANNOSE-1-PHOSPHATE GUANYLYLTRANSFERASE"/>
    <property type="match status" value="1"/>
</dbReference>
<dbReference type="GO" id="GO:0004475">
    <property type="term" value="F:mannose-1-phosphate guanylyltransferase (GTP) activity"/>
    <property type="evidence" value="ECO:0007669"/>
    <property type="project" value="UniProtKB-EC"/>
</dbReference>
<dbReference type="SUPFAM" id="SSF53448">
    <property type="entry name" value="Nucleotide-diphospho-sugar transferases"/>
    <property type="match status" value="1"/>
</dbReference>
<dbReference type="EC" id="2.7.7.13" evidence="2"/>
<evidence type="ECO:0000313" key="3">
    <source>
        <dbReference type="Proteomes" id="UP001041814"/>
    </source>
</evidence>
<reference evidence="2" key="2">
    <citation type="journal article" date="2020" name="Microorganisms">
        <title>Osmotic Adaptation and Compatible Solute Biosynthesis of Phototrophic Bacteria as Revealed from Genome Analyses.</title>
        <authorList>
            <person name="Imhoff J.F."/>
            <person name="Rahn T."/>
            <person name="Kunzel S."/>
            <person name="Keller A."/>
            <person name="Neulinger S.C."/>
        </authorList>
    </citation>
    <scope>NUCLEOTIDE SEQUENCE</scope>
    <source>
        <strain evidence="2">IM 151</strain>
    </source>
</reference>
<evidence type="ECO:0000259" key="1">
    <source>
        <dbReference type="Pfam" id="PF00483"/>
    </source>
</evidence>
<organism evidence="2 3">
    <name type="scientific">Rubrivivax gelatinosus</name>
    <name type="common">Rhodocyclus gelatinosus</name>
    <name type="synonym">Rhodopseudomonas gelatinosa</name>
    <dbReference type="NCBI Taxonomy" id="28068"/>
    <lineage>
        <taxon>Bacteria</taxon>
        <taxon>Pseudomonadati</taxon>
        <taxon>Pseudomonadota</taxon>
        <taxon>Betaproteobacteria</taxon>
        <taxon>Burkholderiales</taxon>
        <taxon>Sphaerotilaceae</taxon>
        <taxon>Rubrivivax</taxon>
    </lineage>
</organism>
<feature type="domain" description="Nucleotidyl transferase" evidence="1">
    <location>
        <begin position="4"/>
        <end position="249"/>
    </location>
</feature>
<dbReference type="EMBL" id="NRRU01000228">
    <property type="protein sequence ID" value="MBK1716034.1"/>
    <property type="molecule type" value="Genomic_DNA"/>
</dbReference>
<feature type="non-terminal residue" evidence="2">
    <location>
        <position position="256"/>
    </location>
</feature>
<dbReference type="InterPro" id="IPR051161">
    <property type="entry name" value="Mannose-6P_isomerase_type2"/>
</dbReference>
<dbReference type="InterPro" id="IPR005835">
    <property type="entry name" value="NTP_transferase_dom"/>
</dbReference>
<keyword evidence="2" id="KW-0808">Transferase</keyword>
<dbReference type="GO" id="GO:0016853">
    <property type="term" value="F:isomerase activity"/>
    <property type="evidence" value="ECO:0007669"/>
    <property type="project" value="UniProtKB-KW"/>
</dbReference>
<keyword evidence="2" id="KW-0548">Nucleotidyltransferase</keyword>